<evidence type="ECO:0000313" key="3">
    <source>
        <dbReference type="Proteomes" id="UP000183900"/>
    </source>
</evidence>
<keyword evidence="1" id="KW-0472">Membrane</keyword>
<keyword evidence="1" id="KW-1133">Transmembrane helix</keyword>
<reference evidence="3" key="1">
    <citation type="submission" date="2015-08" db="EMBL/GenBank/DDBJ databases">
        <authorList>
            <person name="Varghese N."/>
        </authorList>
    </citation>
    <scope>NUCLEOTIDE SEQUENCE [LARGE SCALE GENOMIC DNA]</scope>
    <source>
        <strain evidence="3">DSM 23407</strain>
    </source>
</reference>
<dbReference type="OrthoDB" id="8449218at2"/>
<accession>A0A0K6I0P8</accession>
<keyword evidence="1" id="KW-0812">Transmembrane</keyword>
<keyword evidence="3" id="KW-1185">Reference proteome</keyword>
<dbReference type="Proteomes" id="UP000183900">
    <property type="component" value="Unassembled WGS sequence"/>
</dbReference>
<name>A0A0K6I0P8_9HYPH</name>
<sequence>MGERERRAKAREDEARRALSRVEAESETILGSATSRMASHAQRHFGAADKNQNDRIEVWGTRIGRMAGLLFAVGLVIYLVSAYLM</sequence>
<evidence type="ECO:0000256" key="1">
    <source>
        <dbReference type="SAM" id="Phobius"/>
    </source>
</evidence>
<feature type="transmembrane region" description="Helical" evidence="1">
    <location>
        <begin position="63"/>
        <end position="84"/>
    </location>
</feature>
<proteinExistence type="predicted"/>
<dbReference type="AlphaFoldDB" id="A0A0K6I0P8"/>
<dbReference type="RefSeq" id="WP_055455723.1">
    <property type="nucleotide sequence ID" value="NZ_CYHE01000006.1"/>
</dbReference>
<dbReference type="EMBL" id="CYHE01000006">
    <property type="protein sequence ID" value="CUA96618.1"/>
    <property type="molecule type" value="Genomic_DNA"/>
</dbReference>
<protein>
    <submittedName>
        <fullName evidence="2">Uncharacterized protein</fullName>
    </submittedName>
</protein>
<organism evidence="2 3">
    <name type="scientific">Pannonibacter indicus</name>
    <dbReference type="NCBI Taxonomy" id="466044"/>
    <lineage>
        <taxon>Bacteria</taxon>
        <taxon>Pseudomonadati</taxon>
        <taxon>Pseudomonadota</taxon>
        <taxon>Alphaproteobacteria</taxon>
        <taxon>Hyphomicrobiales</taxon>
        <taxon>Stappiaceae</taxon>
        <taxon>Pannonibacter</taxon>
    </lineage>
</organism>
<evidence type="ECO:0000313" key="2">
    <source>
        <dbReference type="EMBL" id="CUA96618.1"/>
    </source>
</evidence>
<gene>
    <name evidence="2" type="ORF">Ga0061067_10619</name>
</gene>